<dbReference type="Gene3D" id="3.40.50.720">
    <property type="entry name" value="NAD(P)-binding Rossmann-like Domain"/>
    <property type="match status" value="1"/>
</dbReference>
<dbReference type="GO" id="GO:0016491">
    <property type="term" value="F:oxidoreductase activity"/>
    <property type="evidence" value="ECO:0007669"/>
    <property type="project" value="UniProtKB-KW"/>
</dbReference>
<dbReference type="Proteomes" id="UP000297729">
    <property type="component" value="Unassembled WGS sequence"/>
</dbReference>
<dbReference type="InterPro" id="IPR057326">
    <property type="entry name" value="KR_dom"/>
</dbReference>
<dbReference type="InterPro" id="IPR002347">
    <property type="entry name" value="SDR_fam"/>
</dbReference>
<dbReference type="SMART" id="SM00822">
    <property type="entry name" value="PKS_KR"/>
    <property type="match status" value="1"/>
</dbReference>
<evidence type="ECO:0000259" key="3">
    <source>
        <dbReference type="SMART" id="SM00822"/>
    </source>
</evidence>
<reference evidence="4 5" key="1">
    <citation type="submission" date="2019-03" db="EMBL/GenBank/DDBJ databases">
        <title>Draft Genome Sequence of Duganella callidus sp. nov., a Novel Duganella Species Isolated from Cultivated Soil.</title>
        <authorList>
            <person name="Raths R."/>
            <person name="Peta V."/>
            <person name="Bucking H."/>
        </authorList>
    </citation>
    <scope>NUCLEOTIDE SEQUENCE [LARGE SCALE GENOMIC DNA]</scope>
    <source>
        <strain evidence="4 5">DN04</strain>
    </source>
</reference>
<dbReference type="CDD" id="cd05233">
    <property type="entry name" value="SDR_c"/>
    <property type="match status" value="1"/>
</dbReference>
<feature type="domain" description="Ketoreductase" evidence="3">
    <location>
        <begin position="7"/>
        <end position="181"/>
    </location>
</feature>
<comment type="caution">
    <text evidence="4">The sequence shown here is derived from an EMBL/GenBank/DDBJ whole genome shotgun (WGS) entry which is preliminary data.</text>
</comment>
<evidence type="ECO:0000313" key="4">
    <source>
        <dbReference type="EMBL" id="TFW18685.1"/>
    </source>
</evidence>
<organism evidence="4 5">
    <name type="scientific">Duganella callida</name>
    <dbReference type="NCBI Taxonomy" id="2561932"/>
    <lineage>
        <taxon>Bacteria</taxon>
        <taxon>Pseudomonadati</taxon>
        <taxon>Pseudomonadota</taxon>
        <taxon>Betaproteobacteria</taxon>
        <taxon>Burkholderiales</taxon>
        <taxon>Oxalobacteraceae</taxon>
        <taxon>Telluria group</taxon>
        <taxon>Duganella</taxon>
    </lineage>
</organism>
<dbReference type="PANTHER" id="PTHR43477">
    <property type="entry name" value="DIHYDROANTICAPSIN 7-DEHYDROGENASE"/>
    <property type="match status" value="1"/>
</dbReference>
<dbReference type="EMBL" id="SPVG01000180">
    <property type="protein sequence ID" value="TFW18685.1"/>
    <property type="molecule type" value="Genomic_DNA"/>
</dbReference>
<evidence type="ECO:0000313" key="5">
    <source>
        <dbReference type="Proteomes" id="UP000297729"/>
    </source>
</evidence>
<dbReference type="FunFam" id="3.40.50.720:FF:000084">
    <property type="entry name" value="Short-chain dehydrogenase reductase"/>
    <property type="match status" value="1"/>
</dbReference>
<gene>
    <name evidence="4" type="ORF">E4L98_17725</name>
</gene>
<evidence type="ECO:0000256" key="2">
    <source>
        <dbReference type="ARBA" id="ARBA00023002"/>
    </source>
</evidence>
<dbReference type="InterPro" id="IPR036291">
    <property type="entry name" value="NAD(P)-bd_dom_sf"/>
</dbReference>
<dbReference type="AlphaFoldDB" id="A0A4Y9SDP9"/>
<proteinExistence type="inferred from homology"/>
<sequence length="243" mass="25174">MTKLNGKTAVITGGSSGIGLATARRFAAEGATVFIMGRQQARLDAAITLLEGRGHAVQGDAGNLSDLDRLYDAVRVAGRRIDILFANAGAAIAGALGDISESDFDAVIGINMRGTLFTVQKALPLFNDDGAIILTGSIAGVKGRSGRSVYAASKAALRSFVRSWASDLKQRRIRVNLISPGPTDTASLSRASDAVRLELAAPILRGALGQPDEIAGAVLFLASRDAAFVNATELFADGGYAQV</sequence>
<accession>A0A4Y9SDP9</accession>
<name>A0A4Y9SDP9_9BURK</name>
<keyword evidence="5" id="KW-1185">Reference proteome</keyword>
<comment type="similarity">
    <text evidence="1">Belongs to the short-chain dehydrogenases/reductases (SDR) family.</text>
</comment>
<evidence type="ECO:0000256" key="1">
    <source>
        <dbReference type="ARBA" id="ARBA00006484"/>
    </source>
</evidence>
<keyword evidence="2" id="KW-0560">Oxidoreductase</keyword>
<dbReference type="PRINTS" id="PR00080">
    <property type="entry name" value="SDRFAMILY"/>
</dbReference>
<dbReference type="PRINTS" id="PR00081">
    <property type="entry name" value="GDHRDH"/>
</dbReference>
<dbReference type="InterPro" id="IPR051122">
    <property type="entry name" value="SDR_DHRS6-like"/>
</dbReference>
<dbReference type="RefSeq" id="WP_135202868.1">
    <property type="nucleotide sequence ID" value="NZ_SPVG01000180.1"/>
</dbReference>
<protein>
    <submittedName>
        <fullName evidence="4">SDR family oxidoreductase</fullName>
    </submittedName>
</protein>
<dbReference type="SUPFAM" id="SSF51735">
    <property type="entry name" value="NAD(P)-binding Rossmann-fold domains"/>
    <property type="match status" value="1"/>
</dbReference>
<dbReference type="PANTHER" id="PTHR43477:SF1">
    <property type="entry name" value="DIHYDROANTICAPSIN 7-DEHYDROGENASE"/>
    <property type="match status" value="1"/>
</dbReference>
<dbReference type="PROSITE" id="PS00061">
    <property type="entry name" value="ADH_SHORT"/>
    <property type="match status" value="1"/>
</dbReference>
<dbReference type="Pfam" id="PF13561">
    <property type="entry name" value="adh_short_C2"/>
    <property type="match status" value="1"/>
</dbReference>
<dbReference type="InterPro" id="IPR020904">
    <property type="entry name" value="Sc_DH/Rdtase_CS"/>
</dbReference>
<dbReference type="OrthoDB" id="9803333at2"/>